<dbReference type="CDD" id="cd00067">
    <property type="entry name" value="GAL4"/>
    <property type="match status" value="1"/>
</dbReference>
<feature type="coiled-coil region" evidence="8">
    <location>
        <begin position="42"/>
        <end position="69"/>
    </location>
</feature>
<accession>W9XW14</accession>
<dbReference type="PANTHER" id="PTHR47782">
    <property type="entry name" value="ZN(II)2CYS6 TRANSCRIPTION FACTOR (EUROFUNG)-RELATED"/>
    <property type="match status" value="1"/>
</dbReference>
<evidence type="ECO:0000259" key="9">
    <source>
        <dbReference type="SMART" id="SM00906"/>
    </source>
</evidence>
<evidence type="ECO:0000313" key="11">
    <source>
        <dbReference type="Proteomes" id="UP000019484"/>
    </source>
</evidence>
<name>W9XW14_9EURO</name>
<dbReference type="SMART" id="SM00906">
    <property type="entry name" value="Fungal_trans"/>
    <property type="match status" value="1"/>
</dbReference>
<evidence type="ECO:0000313" key="10">
    <source>
        <dbReference type="EMBL" id="EXJ81540.1"/>
    </source>
</evidence>
<comment type="subcellular location">
    <subcellularLocation>
        <location evidence="1">Nucleus</location>
    </subcellularLocation>
</comment>
<keyword evidence="3" id="KW-0862">Zinc</keyword>
<protein>
    <recommendedName>
        <fullName evidence="9">Xylanolytic transcriptional activator regulatory domain-containing protein</fullName>
    </recommendedName>
</protein>
<organism evidence="10 11">
    <name type="scientific">Capronia coronata CBS 617.96</name>
    <dbReference type="NCBI Taxonomy" id="1182541"/>
    <lineage>
        <taxon>Eukaryota</taxon>
        <taxon>Fungi</taxon>
        <taxon>Dikarya</taxon>
        <taxon>Ascomycota</taxon>
        <taxon>Pezizomycotina</taxon>
        <taxon>Eurotiomycetes</taxon>
        <taxon>Chaetothyriomycetidae</taxon>
        <taxon>Chaetothyriales</taxon>
        <taxon>Herpotrichiellaceae</taxon>
        <taxon>Capronia</taxon>
    </lineage>
</organism>
<keyword evidence="2" id="KW-0479">Metal-binding</keyword>
<keyword evidence="7" id="KW-0539">Nucleus</keyword>
<feature type="domain" description="Xylanolytic transcriptional activator regulatory" evidence="9">
    <location>
        <begin position="315"/>
        <end position="380"/>
    </location>
</feature>
<keyword evidence="8" id="KW-0175">Coiled coil</keyword>
<gene>
    <name evidence="10" type="ORF">A1O1_07604</name>
</gene>
<dbReference type="InterPro" id="IPR052202">
    <property type="entry name" value="Yeast_MetPath_Reg"/>
</dbReference>
<dbReference type="GO" id="GO:0008270">
    <property type="term" value="F:zinc ion binding"/>
    <property type="evidence" value="ECO:0007669"/>
    <property type="project" value="InterPro"/>
</dbReference>
<evidence type="ECO:0000256" key="5">
    <source>
        <dbReference type="ARBA" id="ARBA00023125"/>
    </source>
</evidence>
<evidence type="ECO:0000256" key="1">
    <source>
        <dbReference type="ARBA" id="ARBA00004123"/>
    </source>
</evidence>
<evidence type="ECO:0000256" key="3">
    <source>
        <dbReference type="ARBA" id="ARBA00022833"/>
    </source>
</evidence>
<comment type="caution">
    <text evidence="10">The sequence shown here is derived from an EMBL/GenBank/DDBJ whole genome shotgun (WGS) entry which is preliminary data.</text>
</comment>
<dbReference type="CDD" id="cd12148">
    <property type="entry name" value="fungal_TF_MHR"/>
    <property type="match status" value="1"/>
</dbReference>
<dbReference type="Pfam" id="PF04082">
    <property type="entry name" value="Fungal_trans"/>
    <property type="match status" value="1"/>
</dbReference>
<dbReference type="GeneID" id="19162460"/>
<reference evidence="10 11" key="1">
    <citation type="submission" date="2013-03" db="EMBL/GenBank/DDBJ databases">
        <title>The Genome Sequence of Capronia coronata CBS 617.96.</title>
        <authorList>
            <consortium name="The Broad Institute Genomics Platform"/>
            <person name="Cuomo C."/>
            <person name="de Hoog S."/>
            <person name="Gorbushina A."/>
            <person name="Walker B."/>
            <person name="Young S.K."/>
            <person name="Zeng Q."/>
            <person name="Gargeya S."/>
            <person name="Fitzgerald M."/>
            <person name="Haas B."/>
            <person name="Abouelleil A."/>
            <person name="Allen A.W."/>
            <person name="Alvarado L."/>
            <person name="Arachchi H.M."/>
            <person name="Berlin A.M."/>
            <person name="Chapman S.B."/>
            <person name="Gainer-Dewar J."/>
            <person name="Goldberg J."/>
            <person name="Griggs A."/>
            <person name="Gujja S."/>
            <person name="Hansen M."/>
            <person name="Howarth C."/>
            <person name="Imamovic A."/>
            <person name="Ireland A."/>
            <person name="Larimer J."/>
            <person name="McCowan C."/>
            <person name="Murphy C."/>
            <person name="Pearson M."/>
            <person name="Poon T.W."/>
            <person name="Priest M."/>
            <person name="Roberts A."/>
            <person name="Saif S."/>
            <person name="Shea T."/>
            <person name="Sisk P."/>
            <person name="Sykes S."/>
            <person name="Wortman J."/>
            <person name="Nusbaum C."/>
            <person name="Birren B."/>
        </authorList>
    </citation>
    <scope>NUCLEOTIDE SEQUENCE [LARGE SCALE GENOMIC DNA]</scope>
    <source>
        <strain evidence="10 11">CBS 617.96</strain>
    </source>
</reference>
<dbReference type="Gene3D" id="4.10.240.10">
    <property type="entry name" value="Zn(2)-C6 fungal-type DNA-binding domain"/>
    <property type="match status" value="1"/>
</dbReference>
<dbReference type="STRING" id="1182541.W9XW14"/>
<proteinExistence type="predicted"/>
<dbReference type="HOGENOM" id="CLU_611155_0_0_1"/>
<keyword evidence="4" id="KW-0805">Transcription regulation</keyword>
<dbReference type="InterPro" id="IPR036864">
    <property type="entry name" value="Zn2-C6_fun-type_DNA-bd_sf"/>
</dbReference>
<evidence type="ECO:0000256" key="2">
    <source>
        <dbReference type="ARBA" id="ARBA00022723"/>
    </source>
</evidence>
<dbReference type="GO" id="GO:0000981">
    <property type="term" value="F:DNA-binding transcription factor activity, RNA polymerase II-specific"/>
    <property type="evidence" value="ECO:0007669"/>
    <property type="project" value="InterPro"/>
</dbReference>
<sequence length="382" mass="41991">MEYGVESISPLTLALQCDRQRPKCSRCLRIGHDCQYPVRNPARAYMNYVLDLEAEVAHLEQELRAAEVGGHATSSIISPQHHDHDDSETVPAMVQDRDGVHPESTGPTDDPVLMELLMGETSPLSAHSESLIENLFSSTDTKEKDSVQSLVDDIRDASLSAMVVPETTSSQDFYLRPLILSATLPVNTASAKLLPKPLHLPQKSIAEKVFSKFRHAVLPDLPFMSEDAVHEHLQATYHSDPPHYSIFITALMLATTAVHISPGSVVQASSLQRTAIVHLETAFAAIANPQPLRDLEALVGLAYYAALVGDDYSDPWALSGVAMRVCVDLGLHKFAETEQKRRLFWSAFALDRKIAVARNLPFGIPDKAISAEVSVLLISWPF</sequence>
<evidence type="ECO:0000256" key="8">
    <source>
        <dbReference type="SAM" id="Coils"/>
    </source>
</evidence>
<keyword evidence="6" id="KW-0804">Transcription</keyword>
<dbReference type="RefSeq" id="XP_007726661.1">
    <property type="nucleotide sequence ID" value="XM_007728471.1"/>
</dbReference>
<dbReference type="Pfam" id="PF00172">
    <property type="entry name" value="Zn_clus"/>
    <property type="match status" value="1"/>
</dbReference>
<dbReference type="AlphaFoldDB" id="W9XW14"/>
<dbReference type="GO" id="GO:0045944">
    <property type="term" value="P:positive regulation of transcription by RNA polymerase II"/>
    <property type="evidence" value="ECO:0007669"/>
    <property type="project" value="TreeGrafter"/>
</dbReference>
<evidence type="ECO:0000256" key="6">
    <source>
        <dbReference type="ARBA" id="ARBA00023163"/>
    </source>
</evidence>
<dbReference type="GO" id="GO:0005634">
    <property type="term" value="C:nucleus"/>
    <property type="evidence" value="ECO:0007669"/>
    <property type="project" value="UniProtKB-SubCell"/>
</dbReference>
<keyword evidence="5" id="KW-0238">DNA-binding</keyword>
<keyword evidence="11" id="KW-1185">Reference proteome</keyword>
<dbReference type="InterPro" id="IPR007219">
    <property type="entry name" value="XnlR_reg_dom"/>
</dbReference>
<dbReference type="InterPro" id="IPR001138">
    <property type="entry name" value="Zn2Cys6_DnaBD"/>
</dbReference>
<dbReference type="EMBL" id="AMWN01000007">
    <property type="protein sequence ID" value="EXJ81540.1"/>
    <property type="molecule type" value="Genomic_DNA"/>
</dbReference>
<dbReference type="Proteomes" id="UP000019484">
    <property type="component" value="Unassembled WGS sequence"/>
</dbReference>
<dbReference type="OrthoDB" id="25921at2759"/>
<dbReference type="GO" id="GO:0006351">
    <property type="term" value="P:DNA-templated transcription"/>
    <property type="evidence" value="ECO:0007669"/>
    <property type="project" value="InterPro"/>
</dbReference>
<evidence type="ECO:0000256" key="7">
    <source>
        <dbReference type="ARBA" id="ARBA00023242"/>
    </source>
</evidence>
<dbReference type="GO" id="GO:0043565">
    <property type="term" value="F:sequence-specific DNA binding"/>
    <property type="evidence" value="ECO:0007669"/>
    <property type="project" value="TreeGrafter"/>
</dbReference>
<evidence type="ECO:0000256" key="4">
    <source>
        <dbReference type="ARBA" id="ARBA00023015"/>
    </source>
</evidence>
<dbReference type="SUPFAM" id="SSF57701">
    <property type="entry name" value="Zn2/Cys6 DNA-binding domain"/>
    <property type="match status" value="1"/>
</dbReference>
<dbReference type="PANTHER" id="PTHR47782:SF12">
    <property type="entry name" value="ZN(II)2CYS6 TRANSCRIPTION FACTOR (EUROFUNG)"/>
    <property type="match status" value="1"/>
</dbReference>